<reference evidence="2 3" key="1">
    <citation type="journal article" date="2014" name="Am. J. Bot.">
        <title>Genome assembly and annotation for red clover (Trifolium pratense; Fabaceae).</title>
        <authorList>
            <person name="Istvanek J."/>
            <person name="Jaros M."/>
            <person name="Krenek A."/>
            <person name="Repkova J."/>
        </authorList>
    </citation>
    <scope>NUCLEOTIDE SEQUENCE [LARGE SCALE GENOMIC DNA]</scope>
    <source>
        <strain evidence="3">cv. Tatra</strain>
        <tissue evidence="2">Young leaves</tissue>
    </source>
</reference>
<accession>A0A2K3LKA6</accession>
<evidence type="ECO:0000313" key="2">
    <source>
        <dbReference type="EMBL" id="PNX78978.1"/>
    </source>
</evidence>
<evidence type="ECO:0000256" key="1">
    <source>
        <dbReference type="SAM" id="MobiDB-lite"/>
    </source>
</evidence>
<reference evidence="2 3" key="2">
    <citation type="journal article" date="2017" name="Front. Plant Sci.">
        <title>Gene Classification and Mining of Molecular Markers Useful in Red Clover (Trifolium pratense) Breeding.</title>
        <authorList>
            <person name="Istvanek J."/>
            <person name="Dluhosova J."/>
            <person name="Dluhos P."/>
            <person name="Patkova L."/>
            <person name="Nedelnik J."/>
            <person name="Repkova J."/>
        </authorList>
    </citation>
    <scope>NUCLEOTIDE SEQUENCE [LARGE SCALE GENOMIC DNA]</scope>
    <source>
        <strain evidence="3">cv. Tatra</strain>
        <tissue evidence="2">Young leaves</tissue>
    </source>
</reference>
<dbReference type="AlphaFoldDB" id="A0A2K3LKA6"/>
<gene>
    <name evidence="2" type="ORF">L195_g034961</name>
</gene>
<organism evidence="2 3">
    <name type="scientific">Trifolium pratense</name>
    <name type="common">Red clover</name>
    <dbReference type="NCBI Taxonomy" id="57577"/>
    <lineage>
        <taxon>Eukaryota</taxon>
        <taxon>Viridiplantae</taxon>
        <taxon>Streptophyta</taxon>
        <taxon>Embryophyta</taxon>
        <taxon>Tracheophyta</taxon>
        <taxon>Spermatophyta</taxon>
        <taxon>Magnoliopsida</taxon>
        <taxon>eudicotyledons</taxon>
        <taxon>Gunneridae</taxon>
        <taxon>Pentapetalae</taxon>
        <taxon>rosids</taxon>
        <taxon>fabids</taxon>
        <taxon>Fabales</taxon>
        <taxon>Fabaceae</taxon>
        <taxon>Papilionoideae</taxon>
        <taxon>50 kb inversion clade</taxon>
        <taxon>NPAAA clade</taxon>
        <taxon>Hologalegina</taxon>
        <taxon>IRL clade</taxon>
        <taxon>Trifolieae</taxon>
        <taxon>Trifolium</taxon>
    </lineage>
</organism>
<protein>
    <submittedName>
        <fullName evidence="2">Uncharacterized protein</fullName>
    </submittedName>
</protein>
<name>A0A2K3LKA6_TRIPR</name>
<dbReference type="Proteomes" id="UP000236291">
    <property type="component" value="Unassembled WGS sequence"/>
</dbReference>
<comment type="caution">
    <text evidence="2">The sequence shown here is derived from an EMBL/GenBank/DDBJ whole genome shotgun (WGS) entry which is preliminary data.</text>
</comment>
<evidence type="ECO:0000313" key="3">
    <source>
        <dbReference type="Proteomes" id="UP000236291"/>
    </source>
</evidence>
<sequence>MAQLWSSPRSQGPSQWATVIDGINMLINGLGPTPEATCFSHLLHTLANLSVGAPAGRKPPSHSPERKMSTTGQDRF</sequence>
<feature type="region of interest" description="Disordered" evidence="1">
    <location>
        <begin position="51"/>
        <end position="76"/>
    </location>
</feature>
<dbReference type="EMBL" id="ASHM01035091">
    <property type="protein sequence ID" value="PNX78978.1"/>
    <property type="molecule type" value="Genomic_DNA"/>
</dbReference>
<proteinExistence type="predicted"/>
<feature type="compositionally biased region" description="Basic and acidic residues" evidence="1">
    <location>
        <begin position="63"/>
        <end position="76"/>
    </location>
</feature>